<dbReference type="GO" id="GO:0016491">
    <property type="term" value="F:oxidoreductase activity"/>
    <property type="evidence" value="ECO:0007669"/>
    <property type="project" value="InterPro"/>
</dbReference>
<keyword evidence="1" id="KW-0285">Flavoprotein</keyword>
<evidence type="ECO:0000313" key="5">
    <source>
        <dbReference type="EMBL" id="PST41961.1"/>
    </source>
</evidence>
<dbReference type="RefSeq" id="WP_107029702.1">
    <property type="nucleotide sequence ID" value="NZ_AP024085.1"/>
</dbReference>
<feature type="domain" description="NADPH-dependent FMN reductase-like" evidence="3">
    <location>
        <begin position="4"/>
        <end position="153"/>
    </location>
</feature>
<dbReference type="PANTHER" id="PTHR43278:SF2">
    <property type="entry name" value="IRON-SULFUR FLAVOPROTEIN"/>
    <property type="match status" value="1"/>
</dbReference>
<protein>
    <submittedName>
        <fullName evidence="4 5">FMN reductase</fullName>
    </submittedName>
</protein>
<keyword evidence="2" id="KW-0288">FMN</keyword>
<gene>
    <name evidence="5" type="ORF">C7U54_06400</name>
    <name evidence="4" type="ORF">Fi14EGH31_01610</name>
</gene>
<evidence type="ECO:0000313" key="4">
    <source>
        <dbReference type="EMBL" id="BCL56449.1"/>
    </source>
</evidence>
<dbReference type="InterPro" id="IPR029039">
    <property type="entry name" value="Flavoprotein-like_sf"/>
</dbReference>
<evidence type="ECO:0000259" key="3">
    <source>
        <dbReference type="Pfam" id="PF03358"/>
    </source>
</evidence>
<dbReference type="EMBL" id="PYLQ01000006">
    <property type="protein sequence ID" value="PST41961.1"/>
    <property type="molecule type" value="Genomic_DNA"/>
</dbReference>
<evidence type="ECO:0000313" key="7">
    <source>
        <dbReference type="Proteomes" id="UP000593842"/>
    </source>
</evidence>
<name>A0A2T3G3D8_9FIRM</name>
<keyword evidence="6" id="KW-1185">Reference proteome</keyword>
<reference evidence="5 6" key="1">
    <citation type="journal article" date="2019" name="Int. J. Syst. Evol. Microbiol.">
        <title>Faecalibacillus intestinalis gen. nov., sp. nov. and Faecalibacillus faecis sp. nov., isolated from human faeces.</title>
        <authorList>
            <person name="Seo B."/>
            <person name="Jeon K."/>
            <person name="Baek I."/>
            <person name="Lee Y.M."/>
            <person name="Baek K."/>
            <person name="Ko G."/>
        </authorList>
    </citation>
    <scope>NUCLEOTIDE SEQUENCE [LARGE SCALE GENOMIC DNA]</scope>
    <source>
        <strain evidence="5 6">SNUG30099</strain>
    </source>
</reference>
<dbReference type="GeneID" id="70578560"/>
<dbReference type="InterPro" id="IPR051796">
    <property type="entry name" value="ISF_SsuE-like"/>
</dbReference>
<accession>A0A2T3G3D8</accession>
<dbReference type="KEGG" id="fit:Fi14EGH31_01610"/>
<organism evidence="5 6">
    <name type="scientific">Faecalibacillus intestinalis</name>
    <dbReference type="NCBI Taxonomy" id="1982626"/>
    <lineage>
        <taxon>Bacteria</taxon>
        <taxon>Bacillati</taxon>
        <taxon>Bacillota</taxon>
        <taxon>Erysipelotrichia</taxon>
        <taxon>Erysipelotrichales</taxon>
        <taxon>Coprobacillaceae</taxon>
        <taxon>Faecalibacillus</taxon>
    </lineage>
</organism>
<proteinExistence type="predicted"/>
<evidence type="ECO:0000313" key="6">
    <source>
        <dbReference type="Proteomes" id="UP000240974"/>
    </source>
</evidence>
<dbReference type="AlphaFoldDB" id="A0A2T3G3D8"/>
<sequence length="180" mass="19963">MAKKICVIKTSLRLNSNSDQLADAFIQSAKESGNDVIEISLKDKKIAFCKGCLGCQKLGHCVIDDDANIITEKIKQADVIVWATPIYYYEMSGQMKVMIDRANSLYTSNYQFRDVYLLSTAAENEEGVDKRAINGLKGWVNCYPKAHFVGSVFAGGVDIPNSIKDHPALKKAYEMGRAIQ</sequence>
<dbReference type="PANTHER" id="PTHR43278">
    <property type="entry name" value="NAD(P)H-DEPENDENT FMN-CONTAINING OXIDOREDUCTASE YWQN-RELATED"/>
    <property type="match status" value="1"/>
</dbReference>
<reference evidence="7" key="3">
    <citation type="submission" date="2020-09" db="EMBL/GenBank/DDBJ databases">
        <title>Complete genome sequencing of Faecalibacillus intestinalis strain 14EGH31.</title>
        <authorList>
            <person name="Sakamoto M."/>
            <person name="Murakami T."/>
            <person name="Mori H."/>
        </authorList>
    </citation>
    <scope>NUCLEOTIDE SEQUENCE [LARGE SCALE GENOMIC DNA]</scope>
    <source>
        <strain evidence="7">14EGH31</strain>
    </source>
</reference>
<evidence type="ECO:0000256" key="1">
    <source>
        <dbReference type="ARBA" id="ARBA00022630"/>
    </source>
</evidence>
<dbReference type="InterPro" id="IPR005025">
    <property type="entry name" value="FMN_Rdtase-like_dom"/>
</dbReference>
<dbReference type="SUPFAM" id="SSF52218">
    <property type="entry name" value="Flavoproteins"/>
    <property type="match status" value="1"/>
</dbReference>
<dbReference type="Pfam" id="PF03358">
    <property type="entry name" value="FMN_red"/>
    <property type="match status" value="1"/>
</dbReference>
<dbReference type="Proteomes" id="UP000240974">
    <property type="component" value="Unassembled WGS sequence"/>
</dbReference>
<dbReference type="Proteomes" id="UP000593842">
    <property type="component" value="Chromosome"/>
</dbReference>
<reference evidence="4" key="2">
    <citation type="journal article" date="2020" name="Microbiol. Resour. Announc.">
        <title>Complete Genome Sequence of Faecalibacillus intestinalis JCM 34082, Isolated from Feces from a Healthy Japanese Female.</title>
        <authorList>
            <person name="Sakamoto M."/>
            <person name="Ikeyama N."/>
            <person name="Toyoda A."/>
            <person name="Murakami T."/>
            <person name="Mori H."/>
            <person name="Ohkuma M."/>
        </authorList>
    </citation>
    <scope>NUCLEOTIDE SEQUENCE</scope>
    <source>
        <strain evidence="4">14EGH31</strain>
    </source>
</reference>
<dbReference type="Gene3D" id="3.40.50.360">
    <property type="match status" value="1"/>
</dbReference>
<dbReference type="EMBL" id="AP024085">
    <property type="protein sequence ID" value="BCL56449.1"/>
    <property type="molecule type" value="Genomic_DNA"/>
</dbReference>
<evidence type="ECO:0000256" key="2">
    <source>
        <dbReference type="ARBA" id="ARBA00022643"/>
    </source>
</evidence>